<evidence type="ECO:0000256" key="3">
    <source>
        <dbReference type="ARBA" id="ARBA00023163"/>
    </source>
</evidence>
<dbReference type="Proteomes" id="UP000648077">
    <property type="component" value="Unassembled WGS sequence"/>
</dbReference>
<keyword evidence="2" id="KW-0238">DNA-binding</keyword>
<evidence type="ECO:0000313" key="6">
    <source>
        <dbReference type="Proteomes" id="UP000648077"/>
    </source>
</evidence>
<dbReference type="PANTHER" id="PTHR40661">
    <property type="match status" value="1"/>
</dbReference>
<sequence>MGTKSARKIFSENLQRLMRNKNVDQKELAEAIGVTQPTISNWIKEVKYPRIKRIQTLADYFNVPKSELTEENFVVSKNQIAAHITPDVTEDEMREIINFIEYIKSKRNSDK</sequence>
<evidence type="ECO:0000259" key="4">
    <source>
        <dbReference type="PROSITE" id="PS50943"/>
    </source>
</evidence>
<evidence type="ECO:0000256" key="2">
    <source>
        <dbReference type="ARBA" id="ARBA00023125"/>
    </source>
</evidence>
<comment type="caution">
    <text evidence="5">The sequence shown here is derived from an EMBL/GenBank/DDBJ whole genome shotgun (WGS) entry which is preliminary data.</text>
</comment>
<keyword evidence="3" id="KW-0804">Transcription</keyword>
<dbReference type="InterPro" id="IPR010982">
    <property type="entry name" value="Lambda_DNA-bd_dom_sf"/>
</dbReference>
<keyword evidence="1" id="KW-0805">Transcription regulation</keyword>
<dbReference type="RefSeq" id="WP_002446811.1">
    <property type="nucleotide sequence ID" value="NZ_CAJUUW010000042.1"/>
</dbReference>
<dbReference type="EMBL" id="JACGQI010000007">
    <property type="protein sequence ID" value="MBF2229900.1"/>
    <property type="molecule type" value="Genomic_DNA"/>
</dbReference>
<dbReference type="PROSITE" id="PS50943">
    <property type="entry name" value="HTH_CROC1"/>
    <property type="match status" value="1"/>
</dbReference>
<dbReference type="AlphaFoldDB" id="A0A4Y7VL12"/>
<dbReference type="GO" id="GO:0003677">
    <property type="term" value="F:DNA binding"/>
    <property type="evidence" value="ECO:0007669"/>
    <property type="project" value="UniProtKB-KW"/>
</dbReference>
<dbReference type="SMART" id="SM00530">
    <property type="entry name" value="HTH_XRE"/>
    <property type="match status" value="1"/>
</dbReference>
<dbReference type="CDD" id="cd00093">
    <property type="entry name" value="HTH_XRE"/>
    <property type="match status" value="1"/>
</dbReference>
<dbReference type="InterPro" id="IPR001387">
    <property type="entry name" value="Cro/C1-type_HTH"/>
</dbReference>
<dbReference type="SUPFAM" id="SSF47413">
    <property type="entry name" value="lambda repressor-like DNA-binding domains"/>
    <property type="match status" value="1"/>
</dbReference>
<dbReference type="Gene3D" id="1.10.260.40">
    <property type="entry name" value="lambda repressor-like DNA-binding domains"/>
    <property type="match status" value="1"/>
</dbReference>
<proteinExistence type="predicted"/>
<protein>
    <submittedName>
        <fullName evidence="5">Helix-turn-helix transcriptional regulator</fullName>
    </submittedName>
</protein>
<gene>
    <name evidence="5" type="ORF">H3963_05575</name>
</gene>
<name>A0A4Y7VL12_STAEP</name>
<organism evidence="5 6">
    <name type="scientific">Staphylococcus epidermidis</name>
    <dbReference type="NCBI Taxonomy" id="1282"/>
    <lineage>
        <taxon>Bacteria</taxon>
        <taxon>Bacillati</taxon>
        <taxon>Bacillota</taxon>
        <taxon>Bacilli</taxon>
        <taxon>Bacillales</taxon>
        <taxon>Staphylococcaceae</taxon>
        <taxon>Staphylococcus</taxon>
    </lineage>
</organism>
<dbReference type="PANTHER" id="PTHR40661:SF1">
    <property type="entry name" value="HTH CRO_C1-TYPE DOMAIN-CONTAINING PROTEIN"/>
    <property type="match status" value="1"/>
</dbReference>
<accession>A0A4Y7VL12</accession>
<evidence type="ECO:0000313" key="5">
    <source>
        <dbReference type="EMBL" id="MBF2229900.1"/>
    </source>
</evidence>
<dbReference type="Pfam" id="PF01381">
    <property type="entry name" value="HTH_3"/>
    <property type="match status" value="1"/>
</dbReference>
<evidence type="ECO:0000256" key="1">
    <source>
        <dbReference type="ARBA" id="ARBA00023015"/>
    </source>
</evidence>
<reference evidence="5" key="1">
    <citation type="submission" date="2020-08" db="EMBL/GenBank/DDBJ databases">
        <title>Changes in the skin microbiome associated with squamous cell carcinoma in transplant recipients.</title>
        <authorList>
            <person name="Zaugg J."/>
            <person name="Krueger A."/>
            <person name="Lachner N."/>
        </authorList>
    </citation>
    <scope>NUCLEOTIDE SEQUENCE</scope>
    <source>
        <strain evidence="5">R5988</strain>
    </source>
</reference>
<feature type="domain" description="HTH cro/C1-type" evidence="4">
    <location>
        <begin position="14"/>
        <end position="68"/>
    </location>
</feature>
<dbReference type="OrthoDB" id="194368at2"/>